<accession>A0A482X5W7</accession>
<feature type="region of interest" description="Disordered" evidence="1">
    <location>
        <begin position="96"/>
        <end position="146"/>
    </location>
</feature>
<name>A0A482X5W7_LAOST</name>
<evidence type="ECO:0000313" key="2">
    <source>
        <dbReference type="EMBL" id="RZF41157.1"/>
    </source>
</evidence>
<evidence type="ECO:0000313" key="3">
    <source>
        <dbReference type="Proteomes" id="UP000291343"/>
    </source>
</evidence>
<feature type="region of interest" description="Disordered" evidence="1">
    <location>
        <begin position="1"/>
        <end position="20"/>
    </location>
</feature>
<dbReference type="InParanoid" id="A0A482X5W7"/>
<dbReference type="EMBL" id="QKKF02017178">
    <property type="protein sequence ID" value="RZF41157.1"/>
    <property type="molecule type" value="Genomic_DNA"/>
</dbReference>
<evidence type="ECO:0000256" key="1">
    <source>
        <dbReference type="SAM" id="MobiDB-lite"/>
    </source>
</evidence>
<dbReference type="AlphaFoldDB" id="A0A482X5W7"/>
<feature type="region of interest" description="Disordered" evidence="1">
    <location>
        <begin position="41"/>
        <end position="60"/>
    </location>
</feature>
<organism evidence="2 3">
    <name type="scientific">Laodelphax striatellus</name>
    <name type="common">Small brown planthopper</name>
    <name type="synonym">Delphax striatella</name>
    <dbReference type="NCBI Taxonomy" id="195883"/>
    <lineage>
        <taxon>Eukaryota</taxon>
        <taxon>Metazoa</taxon>
        <taxon>Ecdysozoa</taxon>
        <taxon>Arthropoda</taxon>
        <taxon>Hexapoda</taxon>
        <taxon>Insecta</taxon>
        <taxon>Pterygota</taxon>
        <taxon>Neoptera</taxon>
        <taxon>Paraneoptera</taxon>
        <taxon>Hemiptera</taxon>
        <taxon>Auchenorrhyncha</taxon>
        <taxon>Fulgoroidea</taxon>
        <taxon>Delphacidae</taxon>
        <taxon>Criomorphinae</taxon>
        <taxon>Laodelphax</taxon>
    </lineage>
</organism>
<proteinExistence type="predicted"/>
<gene>
    <name evidence="2" type="ORF">LSTR_LSTR015838</name>
</gene>
<feature type="compositionally biased region" description="Basic and acidic residues" evidence="1">
    <location>
        <begin position="97"/>
        <end position="110"/>
    </location>
</feature>
<dbReference type="Proteomes" id="UP000291343">
    <property type="component" value="Unassembled WGS sequence"/>
</dbReference>
<reference evidence="2 3" key="1">
    <citation type="journal article" date="2017" name="Gigascience">
        <title>Genome sequence of the small brown planthopper, Laodelphax striatellus.</title>
        <authorList>
            <person name="Zhu J."/>
            <person name="Jiang F."/>
            <person name="Wang X."/>
            <person name="Yang P."/>
            <person name="Bao Y."/>
            <person name="Zhao W."/>
            <person name="Wang W."/>
            <person name="Lu H."/>
            <person name="Wang Q."/>
            <person name="Cui N."/>
            <person name="Li J."/>
            <person name="Chen X."/>
            <person name="Luo L."/>
            <person name="Yu J."/>
            <person name="Kang L."/>
            <person name="Cui F."/>
        </authorList>
    </citation>
    <scope>NUCLEOTIDE SEQUENCE [LARGE SCALE GENOMIC DNA]</scope>
    <source>
        <strain evidence="2">Lst14</strain>
    </source>
</reference>
<feature type="compositionally biased region" description="Basic and acidic residues" evidence="1">
    <location>
        <begin position="1"/>
        <end position="14"/>
    </location>
</feature>
<comment type="caution">
    <text evidence="2">The sequence shown here is derived from an EMBL/GenBank/DDBJ whole genome shotgun (WGS) entry which is preliminary data.</text>
</comment>
<keyword evidence="3" id="KW-1185">Reference proteome</keyword>
<sequence length="146" mass="16183">MNDEVEAFKGETSGRGRGACRAPIAEDDRMTTGWMHGSPRLPLLQPKYRHKHTQKGMDGSSSSLIFLESKAALVGGFGAGAFRAPLIIRSPLMNWQQRERNRDGGDDSPLRRRAVRSRPRDPTAANRRPPAPAQRDGGVFTQPLFF</sequence>
<protein>
    <submittedName>
        <fullName evidence="2">Uncharacterized protein</fullName>
    </submittedName>
</protein>